<dbReference type="Gene3D" id="3.40.50.1820">
    <property type="entry name" value="alpha/beta hydrolase"/>
    <property type="match status" value="1"/>
</dbReference>
<dbReference type="Pfam" id="PF00561">
    <property type="entry name" value="Abhydrolase_1"/>
    <property type="match status" value="1"/>
</dbReference>
<dbReference type="PANTHER" id="PTHR43248">
    <property type="entry name" value="2-SUCCINYL-6-HYDROXY-2,4-CYCLOHEXADIENE-1-CARBOXYLATE SYNTHASE"/>
    <property type="match status" value="1"/>
</dbReference>
<comment type="similarity">
    <text evidence="1">Belongs to the peptidase S33 family.</text>
</comment>
<comment type="caution">
    <text evidence="5">The sequence shown here is derived from an EMBL/GenBank/DDBJ whole genome shotgun (WGS) entry which is preliminary data.</text>
</comment>
<dbReference type="Pfam" id="PF08386">
    <property type="entry name" value="Abhydrolase_4"/>
    <property type="match status" value="1"/>
</dbReference>
<protein>
    <recommendedName>
        <fullName evidence="7">AB hydrolase-1 domain-containing protein</fullName>
    </recommendedName>
</protein>
<dbReference type="Proteomes" id="UP000663861">
    <property type="component" value="Unassembled WGS sequence"/>
</dbReference>
<dbReference type="InterPro" id="IPR029058">
    <property type="entry name" value="AB_hydrolase_fold"/>
</dbReference>
<evidence type="ECO:0000259" key="3">
    <source>
        <dbReference type="Pfam" id="PF00561"/>
    </source>
</evidence>
<evidence type="ECO:0000259" key="4">
    <source>
        <dbReference type="Pfam" id="PF08386"/>
    </source>
</evidence>
<feature type="domain" description="AB hydrolase-1" evidence="3">
    <location>
        <begin position="108"/>
        <end position="311"/>
    </location>
</feature>
<sequence length="561" mass="61259">MSNLLNIREDIGTFGPRLTGRLETTSAPSARPVGDVEWHKCETTSAPSARPVGDVEWHKCVETDNPRTECGTIMCESVPLDYFDPNAGTATIALAKYKADSELRRGSVFVNPGGPGAPGKMLVTQLGDSLATSKIGGHFDIVAFDPRGIGETIPSVKCFESRESKDQYYRNTGKSVHVTLSVKVDQKLFELGYTQPPNATSDPSAFYDIVGQQRQALALFETQAKLCAKNMPNGGIEMKYMGTSSVARDIDFMTTILDGPDALINYWGQSYGSILGVYLFNMFPDRIGRGMIEGIANPLLWVTQYSHMWMDNWIQDADKAYKWFLDSCIKAGEAHCAIAKGQGSPESLDNHIEAFIDQVYARPLASPNSIVPAYLTAGAIRSGLYNALLSPATWSNFTSQLQSAMEGDPGPLLNRFLPDLSRDPLDKAELARYAITCADSPQFNGTNSFPTPEYLARNTLNRIKDISRYFGGSPGTTDIDGGCQFWPVDSVEKFTGPLNKTLANPIVIMSSVVDPITPLSSAQLVHELLGNSSRLITAPHVPARYQIPISLHDASYSSLLR</sequence>
<dbReference type="EMBL" id="CAJMWY010004082">
    <property type="protein sequence ID" value="CAE6517946.1"/>
    <property type="molecule type" value="Genomic_DNA"/>
</dbReference>
<evidence type="ECO:0000256" key="1">
    <source>
        <dbReference type="ARBA" id="ARBA00010088"/>
    </source>
</evidence>
<organism evidence="5 6">
    <name type="scientific">Rhizoctonia solani</name>
    <dbReference type="NCBI Taxonomy" id="456999"/>
    <lineage>
        <taxon>Eukaryota</taxon>
        <taxon>Fungi</taxon>
        <taxon>Dikarya</taxon>
        <taxon>Basidiomycota</taxon>
        <taxon>Agaricomycotina</taxon>
        <taxon>Agaricomycetes</taxon>
        <taxon>Cantharellales</taxon>
        <taxon>Ceratobasidiaceae</taxon>
        <taxon>Rhizoctonia</taxon>
    </lineage>
</organism>
<name>A0A8H3HJ82_9AGAM</name>
<proteinExistence type="inferred from homology"/>
<reference evidence="5" key="1">
    <citation type="submission" date="2021-01" db="EMBL/GenBank/DDBJ databases">
        <authorList>
            <person name="Kaushik A."/>
        </authorList>
    </citation>
    <scope>NUCLEOTIDE SEQUENCE</scope>
    <source>
        <strain evidence="5">AG4-RS23</strain>
    </source>
</reference>
<dbReference type="SUPFAM" id="SSF53474">
    <property type="entry name" value="alpha/beta-Hydrolases"/>
    <property type="match status" value="1"/>
</dbReference>
<dbReference type="PANTHER" id="PTHR43248:SF25">
    <property type="entry name" value="AB HYDROLASE-1 DOMAIN-CONTAINING PROTEIN-RELATED"/>
    <property type="match status" value="1"/>
</dbReference>
<dbReference type="InterPro" id="IPR000073">
    <property type="entry name" value="AB_hydrolase_1"/>
</dbReference>
<evidence type="ECO:0000256" key="2">
    <source>
        <dbReference type="ARBA" id="ARBA00022801"/>
    </source>
</evidence>
<evidence type="ECO:0000313" key="5">
    <source>
        <dbReference type="EMBL" id="CAE6517946.1"/>
    </source>
</evidence>
<dbReference type="InterPro" id="IPR051601">
    <property type="entry name" value="Serine_prot/Carboxylest_S33"/>
</dbReference>
<feature type="domain" description="Peptidase S33 tripeptidyl aminopeptidase-like C-terminal" evidence="4">
    <location>
        <begin position="482"/>
        <end position="538"/>
    </location>
</feature>
<evidence type="ECO:0008006" key="7">
    <source>
        <dbReference type="Google" id="ProtNLM"/>
    </source>
</evidence>
<dbReference type="AlphaFoldDB" id="A0A8H3HJ82"/>
<dbReference type="InterPro" id="IPR013595">
    <property type="entry name" value="Pept_S33_TAP-like_C"/>
</dbReference>
<evidence type="ECO:0000313" key="6">
    <source>
        <dbReference type="Proteomes" id="UP000663861"/>
    </source>
</evidence>
<keyword evidence="2" id="KW-0378">Hydrolase</keyword>
<gene>
    <name evidence="5" type="ORF">RDB_LOCUS150764</name>
</gene>
<dbReference type="GO" id="GO:0016787">
    <property type="term" value="F:hydrolase activity"/>
    <property type="evidence" value="ECO:0007669"/>
    <property type="project" value="UniProtKB-KW"/>
</dbReference>
<accession>A0A8H3HJ82</accession>